<reference evidence="1 2" key="1">
    <citation type="submission" date="2018-09" db="EMBL/GenBank/DDBJ databases">
        <authorList>
            <person name="Le Fleche-Mateos A."/>
        </authorList>
    </citation>
    <scope>NUCLEOTIDE SEQUENCE [LARGE SCALE GENOMIC DNA]</scope>
    <source>
        <strain evidence="1 2">DSM 30078</strain>
    </source>
</reference>
<dbReference type="Proteomes" id="UP000284119">
    <property type="component" value="Unassembled WGS sequence"/>
</dbReference>
<keyword evidence="2" id="KW-1185">Reference proteome</keyword>
<organism evidence="1 2">
    <name type="scientific">Rahnella inusitata</name>
    <dbReference type="NCBI Taxonomy" id="58169"/>
    <lineage>
        <taxon>Bacteria</taxon>
        <taxon>Pseudomonadati</taxon>
        <taxon>Pseudomonadota</taxon>
        <taxon>Gammaproteobacteria</taxon>
        <taxon>Enterobacterales</taxon>
        <taxon>Yersiniaceae</taxon>
        <taxon>Rahnella</taxon>
    </lineage>
</organism>
<evidence type="ECO:0000313" key="1">
    <source>
        <dbReference type="EMBL" id="RJT15642.1"/>
    </source>
</evidence>
<protein>
    <submittedName>
        <fullName evidence="1">Uncharacterized protein</fullName>
    </submittedName>
</protein>
<gene>
    <name evidence="1" type="ORF">D5396_00515</name>
</gene>
<proteinExistence type="predicted"/>
<name>A0ABX9P6L1_9GAMM</name>
<sequence>MALKKFQGFFYFKFRVLLISTSCELPPDADRFIKYLIGFSINFVGNASVMNINERSETGKVLN</sequence>
<evidence type="ECO:0000313" key="2">
    <source>
        <dbReference type="Proteomes" id="UP000284119"/>
    </source>
</evidence>
<comment type="caution">
    <text evidence="1">The sequence shown here is derived from an EMBL/GenBank/DDBJ whole genome shotgun (WGS) entry which is preliminary data.</text>
</comment>
<accession>A0ABX9P6L1</accession>
<dbReference type="EMBL" id="RAHG01000001">
    <property type="protein sequence ID" value="RJT15642.1"/>
    <property type="molecule type" value="Genomic_DNA"/>
</dbReference>